<dbReference type="GO" id="GO:0016791">
    <property type="term" value="F:phosphatase activity"/>
    <property type="evidence" value="ECO:0007669"/>
    <property type="project" value="TreeGrafter"/>
</dbReference>
<evidence type="ECO:0000259" key="1">
    <source>
        <dbReference type="Pfam" id="PF00149"/>
    </source>
</evidence>
<protein>
    <submittedName>
        <fullName evidence="2">Diadenosine tetraphosphatase</fullName>
    </submittedName>
</protein>
<accession>S9RR31</accession>
<proteinExistence type="predicted"/>
<comment type="caution">
    <text evidence="2">The sequence shown here is derived from an EMBL/GenBank/DDBJ whole genome shotgun (WGS) entry which is preliminary data.</text>
</comment>
<dbReference type="InterPro" id="IPR004843">
    <property type="entry name" value="Calcineurin-like_PHP"/>
</dbReference>
<dbReference type="PANTHER" id="PTHR42850">
    <property type="entry name" value="METALLOPHOSPHOESTERASE"/>
    <property type="match status" value="1"/>
</dbReference>
<evidence type="ECO:0000313" key="2">
    <source>
        <dbReference type="EMBL" id="EPX76449.1"/>
    </source>
</evidence>
<dbReference type="EMBL" id="APVH01000049">
    <property type="protein sequence ID" value="EPX76449.1"/>
    <property type="molecule type" value="Genomic_DNA"/>
</dbReference>
<dbReference type="Pfam" id="PF00149">
    <property type="entry name" value="Metallophos"/>
    <property type="match status" value="1"/>
</dbReference>
<dbReference type="InterPro" id="IPR050126">
    <property type="entry name" value="Ap4A_hydrolase"/>
</dbReference>
<feature type="domain" description="Calcineurin-like phosphoesterase" evidence="1">
    <location>
        <begin position="20"/>
        <end position="212"/>
    </location>
</feature>
<dbReference type="OrthoDB" id="9807890at2"/>
<dbReference type="GO" id="GO:0008803">
    <property type="term" value="F:bis(5'-nucleosyl)-tetraphosphatase (symmetrical) activity"/>
    <property type="evidence" value="ECO:0007669"/>
    <property type="project" value="TreeGrafter"/>
</dbReference>
<keyword evidence="3" id="KW-1185">Reference proteome</keyword>
<dbReference type="STRING" id="1123237.Salmuc_00335"/>
<dbReference type="GO" id="GO:0110154">
    <property type="term" value="P:RNA decapping"/>
    <property type="evidence" value="ECO:0007669"/>
    <property type="project" value="TreeGrafter"/>
</dbReference>
<dbReference type="Proteomes" id="UP000015347">
    <property type="component" value="Unassembled WGS sequence"/>
</dbReference>
<dbReference type="RefSeq" id="WP_020041045.1">
    <property type="nucleotide sequence ID" value="NZ_KE557283.1"/>
</dbReference>
<gene>
    <name evidence="2" type="ORF">Salmuc_00335</name>
</gene>
<dbReference type="GO" id="GO:0005737">
    <property type="term" value="C:cytoplasm"/>
    <property type="evidence" value="ECO:0007669"/>
    <property type="project" value="TreeGrafter"/>
</dbReference>
<reference evidence="3" key="1">
    <citation type="journal article" date="2014" name="Stand. Genomic Sci.">
        <title>Genome sequence of the exopolysaccharide-producing Salipiger mucosus type strain (DSM 16094(T)), a moderately halophilic member of the Roseobacter clade.</title>
        <authorList>
            <person name="Riedel T."/>
            <person name="Spring S."/>
            <person name="Fiebig A."/>
            <person name="Petersen J."/>
            <person name="Kyrpides N.C."/>
            <person name="Goker M."/>
            <person name="Klenk H.P."/>
        </authorList>
    </citation>
    <scope>NUCLEOTIDE SEQUENCE [LARGE SCALE GENOMIC DNA]</scope>
    <source>
        <strain evidence="3">DSM 16094</strain>
    </source>
</reference>
<dbReference type="AlphaFoldDB" id="S9RR31"/>
<dbReference type="eggNOG" id="COG0639">
    <property type="taxonomic scope" value="Bacteria"/>
</dbReference>
<dbReference type="SUPFAM" id="SSF56300">
    <property type="entry name" value="Metallo-dependent phosphatases"/>
    <property type="match status" value="1"/>
</dbReference>
<name>S9RR31_9RHOB</name>
<dbReference type="InterPro" id="IPR029052">
    <property type="entry name" value="Metallo-depent_PP-like"/>
</dbReference>
<dbReference type="HOGENOM" id="CLU_023125_2_0_5"/>
<organism evidence="2 3">
    <name type="scientific">Salipiger mucosus DSM 16094</name>
    <dbReference type="NCBI Taxonomy" id="1123237"/>
    <lineage>
        <taxon>Bacteria</taxon>
        <taxon>Pseudomonadati</taxon>
        <taxon>Pseudomonadota</taxon>
        <taxon>Alphaproteobacteria</taxon>
        <taxon>Rhodobacterales</taxon>
        <taxon>Roseobacteraceae</taxon>
        <taxon>Salipiger</taxon>
    </lineage>
</organism>
<sequence length="271" mass="30464">MITTDWRPNNGAEFLRHTFAIGDVHGRATTLNQLLDHLEDLPVYGRVREIIFAGDLTDRGPDSLGSIQRAWEALDRFDYGTLLPGNHELMMVSALDFDPFMLRNWLANGGNTALKQVDPREALDIPERLRAFRAALPLGFEELMRTGPTHLVRNGCLFVHAGLHPHMDRNEFLAAPRFEVGDTHWAWIRQPFLSWEGGWEHLGLRLVVHGHSPAITRLFEDKEQAERYLDVVTEHAAICVDAGAAAVPQVAAVEFAGWYHRLHVAQGSDGN</sequence>
<dbReference type="PANTHER" id="PTHR42850:SF4">
    <property type="entry name" value="ZINC-DEPENDENT ENDOPOLYPHOSPHATASE"/>
    <property type="match status" value="1"/>
</dbReference>
<evidence type="ECO:0000313" key="3">
    <source>
        <dbReference type="Proteomes" id="UP000015347"/>
    </source>
</evidence>
<dbReference type="Gene3D" id="3.60.21.10">
    <property type="match status" value="1"/>
</dbReference>